<dbReference type="Proteomes" id="UP000193200">
    <property type="component" value="Unassembled WGS sequence"/>
</dbReference>
<dbReference type="OrthoDB" id="7869924at2"/>
<dbReference type="EMBL" id="FWFR01000001">
    <property type="protein sequence ID" value="SLN35689.1"/>
    <property type="molecule type" value="Genomic_DNA"/>
</dbReference>
<evidence type="ECO:0000313" key="1">
    <source>
        <dbReference type="EMBL" id="SLN35689.1"/>
    </source>
</evidence>
<sequence>MTDISDPEELQSALMKLRMEHGDLDAAIDAMATGTSFDRLQIQRLKKRKLVLKDQIAKLESSLLPDIIA</sequence>
<dbReference type="InterPro" id="IPR038444">
    <property type="entry name" value="DUF465_sf"/>
</dbReference>
<dbReference type="InParanoid" id="A0A1Y5SDT9"/>
<dbReference type="AlphaFoldDB" id="A0A1Y5SDT9"/>
<dbReference type="RefSeq" id="WP_085882645.1">
    <property type="nucleotide sequence ID" value="NZ_FWFR01000001.1"/>
</dbReference>
<gene>
    <name evidence="1" type="ORF">OCH7691_01429</name>
</gene>
<name>A0A1Y5SDT9_9PROT</name>
<organism evidence="1 2">
    <name type="scientific">Oceanibacterium hippocampi</name>
    <dbReference type="NCBI Taxonomy" id="745714"/>
    <lineage>
        <taxon>Bacteria</taxon>
        <taxon>Pseudomonadati</taxon>
        <taxon>Pseudomonadota</taxon>
        <taxon>Alphaproteobacteria</taxon>
        <taxon>Sneathiellales</taxon>
        <taxon>Sneathiellaceae</taxon>
        <taxon>Oceanibacterium</taxon>
    </lineage>
</organism>
<keyword evidence="2" id="KW-1185">Reference proteome</keyword>
<proteinExistence type="predicted"/>
<dbReference type="Pfam" id="PF04325">
    <property type="entry name" value="DUF465"/>
    <property type="match status" value="1"/>
</dbReference>
<protein>
    <recommendedName>
        <fullName evidence="3">DUF465 domain-containing protein</fullName>
    </recommendedName>
</protein>
<reference evidence="1 2" key="1">
    <citation type="submission" date="2017-03" db="EMBL/GenBank/DDBJ databases">
        <authorList>
            <person name="Afonso C.L."/>
            <person name="Miller P.J."/>
            <person name="Scott M.A."/>
            <person name="Spackman E."/>
            <person name="Goraichik I."/>
            <person name="Dimitrov K.M."/>
            <person name="Suarez D.L."/>
            <person name="Swayne D.E."/>
        </authorList>
    </citation>
    <scope>NUCLEOTIDE SEQUENCE [LARGE SCALE GENOMIC DNA]</scope>
    <source>
        <strain evidence="1 2">CECT 7691</strain>
    </source>
</reference>
<accession>A0A1Y5SDT9</accession>
<dbReference type="InterPro" id="IPR007420">
    <property type="entry name" value="DUF465"/>
</dbReference>
<evidence type="ECO:0008006" key="3">
    <source>
        <dbReference type="Google" id="ProtNLM"/>
    </source>
</evidence>
<dbReference type="Gene3D" id="6.10.280.50">
    <property type="match status" value="1"/>
</dbReference>
<evidence type="ECO:0000313" key="2">
    <source>
        <dbReference type="Proteomes" id="UP000193200"/>
    </source>
</evidence>